<feature type="region of interest" description="Disordered" evidence="2">
    <location>
        <begin position="1018"/>
        <end position="1053"/>
    </location>
</feature>
<organism evidence="5">
    <name type="scientific">Fusarium oxysporum f. sp. pisi HDV247</name>
    <dbReference type="NCBI Taxonomy" id="1080344"/>
    <lineage>
        <taxon>Eukaryota</taxon>
        <taxon>Fungi</taxon>
        <taxon>Dikarya</taxon>
        <taxon>Ascomycota</taxon>
        <taxon>Pezizomycotina</taxon>
        <taxon>Sordariomycetes</taxon>
        <taxon>Hypocreomycetidae</taxon>
        <taxon>Hypocreales</taxon>
        <taxon>Nectriaceae</taxon>
        <taxon>Fusarium</taxon>
        <taxon>Fusarium oxysporum species complex</taxon>
    </lineage>
</organism>
<evidence type="ECO:0000256" key="3">
    <source>
        <dbReference type="SAM" id="SignalP"/>
    </source>
</evidence>
<evidence type="ECO:0000259" key="4">
    <source>
        <dbReference type="Pfam" id="PF03184"/>
    </source>
</evidence>
<dbReference type="PANTHER" id="PTHR19303:SF74">
    <property type="entry name" value="POGO TRANSPOSABLE ELEMENT WITH KRAB DOMAIN"/>
    <property type="match status" value="1"/>
</dbReference>
<dbReference type="GO" id="GO:0003677">
    <property type="term" value="F:DNA binding"/>
    <property type="evidence" value="ECO:0007669"/>
    <property type="project" value="TreeGrafter"/>
</dbReference>
<feature type="signal peptide" evidence="3">
    <location>
        <begin position="1"/>
        <end position="18"/>
    </location>
</feature>
<dbReference type="Proteomes" id="UP000030751">
    <property type="component" value="Unassembled WGS sequence"/>
</dbReference>
<dbReference type="InterPro" id="IPR022698">
    <property type="entry name" value="OrsD"/>
</dbReference>
<feature type="region of interest" description="Disordered" evidence="2">
    <location>
        <begin position="888"/>
        <end position="936"/>
    </location>
</feature>
<dbReference type="AlphaFoldDB" id="W9NSF5"/>
<dbReference type="Pfam" id="PF03184">
    <property type="entry name" value="DDE_1"/>
    <property type="match status" value="1"/>
</dbReference>
<dbReference type="PANTHER" id="PTHR19303">
    <property type="entry name" value="TRANSPOSON"/>
    <property type="match status" value="1"/>
</dbReference>
<dbReference type="OrthoDB" id="5050681at2759"/>
<feature type="compositionally biased region" description="Acidic residues" evidence="2">
    <location>
        <begin position="594"/>
        <end position="622"/>
    </location>
</feature>
<keyword evidence="1" id="KW-0175">Coiled coil</keyword>
<dbReference type="Pfam" id="PF12013">
    <property type="entry name" value="OrsD"/>
    <property type="match status" value="1"/>
</dbReference>
<sequence length="1053" mass="117726">MATIIGVITGALSLLSFAPSMFPGHTGSTATVRLCAGLDGTSGAQGPLSGASGGIYWVKNYDNNQKFLGETSSGSRGGGKIPNGGFSDFEISSGGGKQPVFTQIHGGADPVCLAYALITWPDEKKYGWNGGWGRSCGLNWYYSGIYRVVISAASIRRKEAAIKLLAKCGFIEGIRSSWCLLNFINMTGLATFTDAIVTLRPSQLQKLESLGLYYNSPGPAIICIECGFAINPTRAPRHPGDKHHIAKSARRGLKPLIYSLNLPNPETLPLRPNGSPPHPNLTVYKGSACKHCGLRSISEKVLLAHVKSKHSKDIKLAARQQTRHWLRDHNQQGLSFQSWSANDIRRSWIITDNNPSRGSLSCSTLLQACPDAVKLLAQKLFADECARLGGVEGGRTRRYDSAAPVSIALQTNWMRRTGWEMMFKDTRRDILVALTELPNRRTNQPMPLGIQGEEVIYSLARDERKLASMMVALDRLLDQCGEAVRRTDVCLRRWLRSRFPDRPYKAPFELVAKPSSEKVYRKELKRFICFWLRLSRLLPTTMRAITGRGLNRHQFRALRELRVDDIWQSEEPADMGRTDNQDGGQSMNDHESGDDGGEEEENDDDDYGDEEDEGEDESECEESDGHDTSEYDSQSSTIYNPPFDSPTLSQIRACVLGLLRQQGEHPDLGRNWVIKFINRGADLKTKMGRRQEAKRFDSFTPRAVHWYFDIRDGQYGWIKPENTVNVDEGGIMTGFGKYSPLLLIADWYYITSPNGWTDDHIGIEWLERVYLPQTTPADESDARLIILDGHGSHATDEWMATCFLNNVYCCYLPAHCSHGLQPLDNGVFNALKAAYRRELERFASLTDSAPMDKVNFIRAYAKARRVGMTKKNILSGWRVTGNWPISRSKALRHPEIQQDRPNSGPRVTPEPRPYLGSDDTPQTSRQIRDLGLNKTPKTRRRYNVIAKGFEAQQQTVAAHTQRIASLEEELARLKRGKKRKAVPNPNRRFMTLGETLAVGEAIPEGETQNESVVVESVCSDERESESEASSVIEVRGSRTPPTDHAVRTACQKT</sequence>
<evidence type="ECO:0000256" key="2">
    <source>
        <dbReference type="SAM" id="MobiDB-lite"/>
    </source>
</evidence>
<gene>
    <name evidence="5" type="ORF">FOVG_17894</name>
</gene>
<keyword evidence="3" id="KW-0732">Signal</keyword>
<dbReference type="HOGENOM" id="CLU_290521_0_0_1"/>
<dbReference type="InterPro" id="IPR004875">
    <property type="entry name" value="DDE_SF_endonuclease_dom"/>
</dbReference>
<proteinExistence type="predicted"/>
<evidence type="ECO:0000256" key="1">
    <source>
        <dbReference type="SAM" id="Coils"/>
    </source>
</evidence>
<accession>W9NSF5</accession>
<feature type="chain" id="PRO_5004926449" description="DDE-1 domain-containing protein" evidence="3">
    <location>
        <begin position="19"/>
        <end position="1053"/>
    </location>
</feature>
<feature type="region of interest" description="Disordered" evidence="2">
    <location>
        <begin position="569"/>
        <end position="644"/>
    </location>
</feature>
<reference evidence="5" key="1">
    <citation type="submission" date="2011-10" db="EMBL/GenBank/DDBJ databases">
        <title>The Genome Sequence of Fusarium oxysporum HDV247.</title>
        <authorList>
            <consortium name="The Broad Institute Genome Sequencing Platform"/>
            <person name="Ma L.-J."/>
            <person name="Gale L.R."/>
            <person name="Schwartz D.C."/>
            <person name="Zhou S."/>
            <person name="Corby-Kistler H."/>
            <person name="Young S.K."/>
            <person name="Zeng Q."/>
            <person name="Gargeya S."/>
            <person name="Fitzgerald M."/>
            <person name="Haas B."/>
            <person name="Abouelleil A."/>
            <person name="Alvarado L."/>
            <person name="Arachchi H.M."/>
            <person name="Berlin A."/>
            <person name="Brown A."/>
            <person name="Chapman S.B."/>
            <person name="Chen Z."/>
            <person name="Dunbar C."/>
            <person name="Freedman E."/>
            <person name="Gearin G."/>
            <person name="Goldberg J."/>
            <person name="Griggs A."/>
            <person name="Gujja S."/>
            <person name="Heiman D."/>
            <person name="Howarth C."/>
            <person name="Larson L."/>
            <person name="Lui A."/>
            <person name="MacDonald P.J.P."/>
            <person name="Montmayeur A."/>
            <person name="Murphy C."/>
            <person name="Neiman D."/>
            <person name="Pearson M."/>
            <person name="Priest M."/>
            <person name="Roberts A."/>
            <person name="Saif S."/>
            <person name="Shea T."/>
            <person name="Shenoy N."/>
            <person name="Sisk P."/>
            <person name="Stolte C."/>
            <person name="Sykes S."/>
            <person name="Wortman J."/>
            <person name="Nusbaum C."/>
            <person name="Birren B."/>
        </authorList>
    </citation>
    <scope>NUCLEOTIDE SEQUENCE [LARGE SCALE GENOMIC DNA]</scope>
    <source>
        <strain evidence="5">HDV247</strain>
    </source>
</reference>
<reference evidence="5" key="2">
    <citation type="submission" date="2012-05" db="EMBL/GenBank/DDBJ databases">
        <title>Annotation of the Genome Sequence of Fusarium oxysporum HDV247.</title>
        <authorList>
            <consortium name="The Broad Institute Genomics Platform"/>
            <person name="Ma L.-J."/>
            <person name="Corby-Kistler H."/>
            <person name="Broz K."/>
            <person name="Gale L.R."/>
            <person name="Jonkers W."/>
            <person name="O'Donnell K."/>
            <person name="Ploetz R."/>
            <person name="Steinberg C."/>
            <person name="Schwartz D.C."/>
            <person name="VanEtten H."/>
            <person name="Zhou S."/>
            <person name="Young S.K."/>
            <person name="Zeng Q."/>
            <person name="Gargeya S."/>
            <person name="Fitzgerald M."/>
            <person name="Abouelleil A."/>
            <person name="Alvarado L."/>
            <person name="Chapman S.B."/>
            <person name="Gainer-Dewar J."/>
            <person name="Goldberg J."/>
            <person name="Griggs A."/>
            <person name="Gujja S."/>
            <person name="Hansen M."/>
            <person name="Howarth C."/>
            <person name="Imamovic A."/>
            <person name="Ireland A."/>
            <person name="Larimer J."/>
            <person name="McCowan C."/>
            <person name="Murphy C."/>
            <person name="Pearson M."/>
            <person name="Poon T.W."/>
            <person name="Priest M."/>
            <person name="Roberts A."/>
            <person name="Saif S."/>
            <person name="Shea T."/>
            <person name="Sykes S."/>
            <person name="Wortman J."/>
            <person name="Nusbaum C."/>
            <person name="Birren B."/>
        </authorList>
    </citation>
    <scope>NUCLEOTIDE SEQUENCE</scope>
    <source>
        <strain evidence="5">HDV247</strain>
    </source>
</reference>
<feature type="domain" description="DDE-1" evidence="4">
    <location>
        <begin position="746"/>
        <end position="877"/>
    </location>
</feature>
<feature type="coiled-coil region" evidence="1">
    <location>
        <begin position="949"/>
        <end position="976"/>
    </location>
</feature>
<dbReference type="InterPro" id="IPR050863">
    <property type="entry name" value="CenT-Element_Derived"/>
</dbReference>
<evidence type="ECO:0000313" key="5">
    <source>
        <dbReference type="EMBL" id="EXA30730.1"/>
    </source>
</evidence>
<name>W9NSF5_FUSOX</name>
<dbReference type="EMBL" id="JH651036">
    <property type="protein sequence ID" value="EXA30730.1"/>
    <property type="molecule type" value="Genomic_DNA"/>
</dbReference>
<dbReference type="GO" id="GO:0005634">
    <property type="term" value="C:nucleus"/>
    <property type="evidence" value="ECO:0007669"/>
    <property type="project" value="TreeGrafter"/>
</dbReference>
<protein>
    <recommendedName>
        <fullName evidence="4">DDE-1 domain-containing protein</fullName>
    </recommendedName>
</protein>